<name>A0A956NFB9_UNCEI</name>
<dbReference type="InterPro" id="IPR014145">
    <property type="entry name" value="LigD_pol_dom"/>
</dbReference>
<dbReference type="GO" id="GO:0006281">
    <property type="term" value="P:DNA repair"/>
    <property type="evidence" value="ECO:0007669"/>
    <property type="project" value="InterPro"/>
</dbReference>
<dbReference type="SUPFAM" id="SSF56091">
    <property type="entry name" value="DNA ligase/mRNA capping enzyme, catalytic domain"/>
    <property type="match status" value="1"/>
</dbReference>
<dbReference type="GO" id="GO:0003910">
    <property type="term" value="F:DNA ligase (ATP) activity"/>
    <property type="evidence" value="ECO:0007669"/>
    <property type="project" value="UniProtKB-EC"/>
</dbReference>
<evidence type="ECO:0000313" key="6">
    <source>
        <dbReference type="Proteomes" id="UP000739538"/>
    </source>
</evidence>
<gene>
    <name evidence="5" type="primary">ligD</name>
    <name evidence="5" type="ORF">KDA27_16525</name>
</gene>
<dbReference type="InterPro" id="IPR012310">
    <property type="entry name" value="DNA_ligase_ATP-dep_cent"/>
</dbReference>
<dbReference type="Proteomes" id="UP000739538">
    <property type="component" value="Unassembled WGS sequence"/>
</dbReference>
<dbReference type="CDD" id="cd04865">
    <property type="entry name" value="LigD_Pol_like_2"/>
    <property type="match status" value="1"/>
</dbReference>
<proteinExistence type="predicted"/>
<evidence type="ECO:0000259" key="4">
    <source>
        <dbReference type="Pfam" id="PF21686"/>
    </source>
</evidence>
<comment type="caution">
    <text evidence="5">The sequence shown here is derived from an EMBL/GenBank/DDBJ whole genome shotgun (WGS) entry which is preliminary data.</text>
</comment>
<evidence type="ECO:0000259" key="3">
    <source>
        <dbReference type="Pfam" id="PF13298"/>
    </source>
</evidence>
<feature type="region of interest" description="Disordered" evidence="1">
    <location>
        <begin position="210"/>
        <end position="271"/>
    </location>
</feature>
<dbReference type="NCBIfam" id="TIGR02778">
    <property type="entry name" value="ligD_pol"/>
    <property type="match status" value="1"/>
</dbReference>
<reference evidence="5" key="2">
    <citation type="journal article" date="2021" name="Microbiome">
        <title>Successional dynamics and alternative stable states in a saline activated sludge microbial community over 9 years.</title>
        <authorList>
            <person name="Wang Y."/>
            <person name="Ye J."/>
            <person name="Ju F."/>
            <person name="Liu L."/>
            <person name="Boyd J.A."/>
            <person name="Deng Y."/>
            <person name="Parks D.H."/>
            <person name="Jiang X."/>
            <person name="Yin X."/>
            <person name="Woodcroft B.J."/>
            <person name="Tyson G.W."/>
            <person name="Hugenholtz P."/>
            <person name="Polz M.F."/>
            <person name="Zhang T."/>
        </authorList>
    </citation>
    <scope>NUCLEOTIDE SEQUENCE</scope>
    <source>
        <strain evidence="5">HKST-UBA02</strain>
    </source>
</reference>
<evidence type="ECO:0000313" key="5">
    <source>
        <dbReference type="EMBL" id="MCA9757411.1"/>
    </source>
</evidence>
<dbReference type="Gene3D" id="3.30.1490.70">
    <property type="match status" value="1"/>
</dbReference>
<feature type="domain" description="DNA ligase D polymerase" evidence="4">
    <location>
        <begin position="489"/>
        <end position="742"/>
    </location>
</feature>
<reference evidence="5" key="1">
    <citation type="submission" date="2020-04" db="EMBL/GenBank/DDBJ databases">
        <authorList>
            <person name="Zhang T."/>
        </authorList>
    </citation>
    <scope>NUCLEOTIDE SEQUENCE</scope>
    <source>
        <strain evidence="5">HKST-UBA02</strain>
    </source>
</reference>
<feature type="compositionally biased region" description="Low complexity" evidence="1">
    <location>
        <begin position="210"/>
        <end position="231"/>
    </location>
</feature>
<dbReference type="AlphaFoldDB" id="A0A956NFB9"/>
<feature type="domain" description="DNA ligase D 3'-phosphoesterase" evidence="3">
    <location>
        <begin position="40"/>
        <end position="146"/>
    </location>
</feature>
<dbReference type="EMBL" id="JAGQHS010000097">
    <property type="protein sequence ID" value="MCA9757411.1"/>
    <property type="molecule type" value="Genomic_DNA"/>
</dbReference>
<accession>A0A956NFB9</accession>
<dbReference type="GO" id="GO:0005524">
    <property type="term" value="F:ATP binding"/>
    <property type="evidence" value="ECO:0007669"/>
    <property type="project" value="InterPro"/>
</dbReference>
<evidence type="ECO:0000256" key="1">
    <source>
        <dbReference type="SAM" id="MobiDB-lite"/>
    </source>
</evidence>
<dbReference type="Pfam" id="PF01068">
    <property type="entry name" value="DNA_ligase_A_M"/>
    <property type="match status" value="1"/>
</dbReference>
<dbReference type="InterPro" id="IPR014144">
    <property type="entry name" value="LigD_PE_domain"/>
</dbReference>
<dbReference type="Pfam" id="PF21686">
    <property type="entry name" value="LigD_Prim-Pol"/>
    <property type="match status" value="1"/>
</dbReference>
<dbReference type="InterPro" id="IPR052171">
    <property type="entry name" value="NHEJ_LigD"/>
</dbReference>
<organism evidence="5 6">
    <name type="scientific">Eiseniibacteriota bacterium</name>
    <dbReference type="NCBI Taxonomy" id="2212470"/>
    <lineage>
        <taxon>Bacteria</taxon>
        <taxon>Candidatus Eiseniibacteriota</taxon>
    </lineage>
</organism>
<dbReference type="Gene3D" id="3.90.920.10">
    <property type="entry name" value="DNA primase, PRIM domain"/>
    <property type="match status" value="1"/>
</dbReference>
<dbReference type="PANTHER" id="PTHR42705">
    <property type="entry name" value="BIFUNCTIONAL NON-HOMOLOGOUS END JOINING PROTEIN LIGD"/>
    <property type="match status" value="1"/>
</dbReference>
<dbReference type="PANTHER" id="PTHR42705:SF3">
    <property type="entry name" value="ATP-DEPENDENT DNA LIGASE"/>
    <property type="match status" value="1"/>
</dbReference>
<evidence type="ECO:0000259" key="2">
    <source>
        <dbReference type="Pfam" id="PF01068"/>
    </source>
</evidence>
<protein>
    <submittedName>
        <fullName evidence="5">Non-homologous end-joining DNA ligase</fullName>
        <ecNumber evidence="5">6.5.1.1</ecNumber>
    </submittedName>
</protein>
<dbReference type="EC" id="6.5.1.1" evidence="5"/>
<sequence length="765" mass="85687">MPRDIEEYRRKRRFDRTPEPPARPADDPGPAEERRVFVIHRHEARRLHYDLRLEMDGVLRSWAVPKGFSYDPQDKKLAVQTEDHPIEYEDFHGVIPKGEYGAGTMTIWDRGTYTFRNRDAGKGVEKGKLEIILYGRRLRGEWHMVKTKKEEHGWLLFKSRDLYARTAEESAGADLRAAVPAAMPWSDPETEASFLARTFEGEAMEAVAAEDGGAEGGATESGAAESGAAESGEAEGGEAKGNATSEGVTEPARKASKAAASDPKPMLPGKRLAEPFADPDWLFEMGFEGQRVWLVKTGDEIEIRVGKKEIAAAFPELVRDARKIRAERVVIDGMMVALDDGGRPSAAALEERILGVNDRPVQVYLFDVIYFEEYDVRDVPLIERKAQLASLLPTLRTLQYVDHVPGNGETLARAMSQSGLTLMIGKRTTSSYESGKSKDWVEIPVLPVGDARRRSLGEALAEGIHLKPKDERIRFTNLKKVYWPDEGFTKGDLVAYYEQIAEFILPYLVDRPVHLYRFPDGIEGEAFYQHEAPGHLPQWFDTIPIPSGSKGRDVPHMVVTDRSSLLYLINLGSIDLHPWLSHRPTLDSPDWAVIDLDPKEAPFTDVVKIARAVKKILDAIGLRAGLKTSGSTGLHIFIPIAPGYDYDQARGFAEALARVVAKEQKDIATVERVTRHRKSKVYVDFLQNRQGQTVVPAYVVRPKPGATVSTPLHWEELESPFTPADFHIRNVPQRLAKVGDLFRPYLGLHQDLLPALERLGEYLRK</sequence>
<dbReference type="Gene3D" id="3.30.470.30">
    <property type="entry name" value="DNA ligase/mRNA capping enzyme"/>
    <property type="match status" value="1"/>
</dbReference>
<dbReference type="Pfam" id="PF13298">
    <property type="entry name" value="LigD_N"/>
    <property type="match status" value="1"/>
</dbReference>
<dbReference type="NCBIfam" id="TIGR02777">
    <property type="entry name" value="LigD_PE_dom"/>
    <property type="match status" value="1"/>
</dbReference>
<feature type="domain" description="ATP-dependent DNA ligase family profile" evidence="2">
    <location>
        <begin position="276"/>
        <end position="441"/>
    </location>
</feature>
<keyword evidence="5" id="KW-0436">Ligase</keyword>
<feature type="region of interest" description="Disordered" evidence="1">
    <location>
        <begin position="1"/>
        <end position="33"/>
    </location>
</feature>
<dbReference type="GO" id="GO:0006310">
    <property type="term" value="P:DNA recombination"/>
    <property type="evidence" value="ECO:0007669"/>
    <property type="project" value="InterPro"/>
</dbReference>